<dbReference type="SUPFAM" id="SSF51905">
    <property type="entry name" value="FAD/NAD(P)-binding domain"/>
    <property type="match status" value="1"/>
</dbReference>
<gene>
    <name evidence="5" type="primary">LOC108561134</name>
</gene>
<proteinExistence type="inferred from homology"/>
<dbReference type="Pfam" id="PF05199">
    <property type="entry name" value="GMC_oxred_C"/>
    <property type="match status" value="1"/>
</dbReference>
<dbReference type="Proteomes" id="UP000695000">
    <property type="component" value="Unplaced"/>
</dbReference>
<sequence>KLLYILVIHHSVRAYDEATILYFENLINSTINETANYVIPTSSEEFRGNYYCSKDAKDFGSYDFIIVGSGSTGATLAARLAEEEKFKILLIEAGGAENNFTDIPGLYFYSRFTDYNWGYFSVPQEHACLGMKDRRCPFPRGKAVGGTTVINGLIDSRGNRDDFDTWNQLVNGSWSYEEVLPYFKKIEDSHIDGDPGYHGEDGPFPVYYHNPISPQVDAYLGANEELGYKVLDFNGAHQIGVSRNQLNNIKGRRVSTAKAYLDPARKYSNLKIVDKAYVTRVLIDDKTAYGVEFMLNGEKTIAKVEKEVIVSGGVIASPFILMHSGIGPKLELEKYNIPVVKDLPVGSNLHDHPTFYGLSFRTNFNQPKYTQREYIEQYLDGKGDFTIAANLQGIGYYQSKHMQIPGLPDIEFLISPSGMENAASQESFHLTDETFQAVWGNLNRVTDFLMYVVLLKPKSIGYVTIKSNDPFDFPIIDPKFLSDAENVDIDAIYEATEYLLSLLKTDHYKKLNVTLIKVVFEACKDTEYLSKEYWYCTIRQITMNVYHPVGTCKMDLERHGGIVNKDLKVYGVKRLRVADGSVLPFSLSGHPSMASIMIGEKLSDMLKKQYMA</sequence>
<dbReference type="GeneID" id="108561134"/>
<dbReference type="PANTHER" id="PTHR11552:SF158">
    <property type="entry name" value="GH23626P-RELATED"/>
    <property type="match status" value="1"/>
</dbReference>
<comment type="similarity">
    <text evidence="1">Belongs to the GMC oxidoreductase family.</text>
</comment>
<reference evidence="5" key="1">
    <citation type="submission" date="2025-08" db="UniProtKB">
        <authorList>
            <consortium name="RefSeq"/>
        </authorList>
    </citation>
    <scope>IDENTIFICATION</scope>
    <source>
        <tissue evidence="5">Whole Larva</tissue>
    </source>
</reference>
<feature type="domain" description="Glucose-methanol-choline oxidoreductase C-terminal" evidence="3">
    <location>
        <begin position="457"/>
        <end position="599"/>
    </location>
</feature>
<protein>
    <submittedName>
        <fullName evidence="5">Glucose dehydrogenase [FAD, quinone]-like</fullName>
    </submittedName>
</protein>
<dbReference type="Gene3D" id="3.30.560.10">
    <property type="entry name" value="Glucose Oxidase, domain 3"/>
    <property type="match status" value="1"/>
</dbReference>
<dbReference type="SUPFAM" id="SSF54373">
    <property type="entry name" value="FAD-linked reductases, C-terminal domain"/>
    <property type="match status" value="1"/>
</dbReference>
<dbReference type="InterPro" id="IPR012132">
    <property type="entry name" value="GMC_OxRdtase"/>
</dbReference>
<dbReference type="PANTHER" id="PTHR11552">
    <property type="entry name" value="GLUCOSE-METHANOL-CHOLINE GMC OXIDOREDUCTASE"/>
    <property type="match status" value="1"/>
</dbReference>
<keyword evidence="4" id="KW-1185">Reference proteome</keyword>
<dbReference type="Gene3D" id="3.50.50.60">
    <property type="entry name" value="FAD/NAD(P)-binding domain"/>
    <property type="match status" value="1"/>
</dbReference>
<organism evidence="4 5">
    <name type="scientific">Nicrophorus vespilloides</name>
    <name type="common">Boreal carrion beetle</name>
    <dbReference type="NCBI Taxonomy" id="110193"/>
    <lineage>
        <taxon>Eukaryota</taxon>
        <taxon>Metazoa</taxon>
        <taxon>Ecdysozoa</taxon>
        <taxon>Arthropoda</taxon>
        <taxon>Hexapoda</taxon>
        <taxon>Insecta</taxon>
        <taxon>Pterygota</taxon>
        <taxon>Neoptera</taxon>
        <taxon>Endopterygota</taxon>
        <taxon>Coleoptera</taxon>
        <taxon>Polyphaga</taxon>
        <taxon>Staphyliniformia</taxon>
        <taxon>Silphidae</taxon>
        <taxon>Nicrophorinae</taxon>
        <taxon>Nicrophorus</taxon>
    </lineage>
</organism>
<dbReference type="InterPro" id="IPR036188">
    <property type="entry name" value="FAD/NAD-bd_sf"/>
</dbReference>
<dbReference type="PIRSF" id="PIRSF000137">
    <property type="entry name" value="Alcohol_oxidase"/>
    <property type="match status" value="1"/>
</dbReference>
<dbReference type="InterPro" id="IPR000172">
    <property type="entry name" value="GMC_OxRdtase_N"/>
</dbReference>
<accession>A0ABM1MIN5</accession>
<feature type="non-terminal residue" evidence="5">
    <location>
        <position position="1"/>
    </location>
</feature>
<evidence type="ECO:0000259" key="3">
    <source>
        <dbReference type="Pfam" id="PF05199"/>
    </source>
</evidence>
<evidence type="ECO:0000256" key="1">
    <source>
        <dbReference type="ARBA" id="ARBA00010790"/>
    </source>
</evidence>
<dbReference type="RefSeq" id="XP_017774435.1">
    <property type="nucleotide sequence ID" value="XM_017918946.1"/>
</dbReference>
<dbReference type="Pfam" id="PF00732">
    <property type="entry name" value="GMC_oxred_N"/>
    <property type="match status" value="1"/>
</dbReference>
<evidence type="ECO:0000259" key="2">
    <source>
        <dbReference type="Pfam" id="PF00732"/>
    </source>
</evidence>
<name>A0ABM1MIN5_NICVS</name>
<evidence type="ECO:0000313" key="4">
    <source>
        <dbReference type="Proteomes" id="UP000695000"/>
    </source>
</evidence>
<feature type="domain" description="Glucose-methanol-choline oxidoreductase N-terminal" evidence="2">
    <location>
        <begin position="62"/>
        <end position="353"/>
    </location>
</feature>
<evidence type="ECO:0000313" key="5">
    <source>
        <dbReference type="RefSeq" id="XP_017774435.1"/>
    </source>
</evidence>
<dbReference type="InterPro" id="IPR007867">
    <property type="entry name" value="GMC_OxRtase_C"/>
</dbReference>